<sequence length="198" mass="22023">MIVEILQRMTEEKVVPPSLGDQLTNAWRQQEELIRQQQESIELLKELLRQEGKLENKILKVKFLSEKAQLPRYAHQGDSGLDLFSTSETVIQPGESALLPTGISIQLPPETEAQIRPRSGLALKHQVTILNTPGTIDQGYRGEIGVILINHGKLPFRVEVGMKIAQMVITTILSVEIKNVEELDETHRGKGGFGSTGI</sequence>
<evidence type="ECO:0000256" key="1">
    <source>
        <dbReference type="ARBA" id="ARBA00006581"/>
    </source>
</evidence>
<dbReference type="NCBIfam" id="TIGR00576">
    <property type="entry name" value="dut"/>
    <property type="match status" value="1"/>
</dbReference>
<dbReference type="InterPro" id="IPR036157">
    <property type="entry name" value="dUTPase-like_sf"/>
</dbReference>
<dbReference type="AlphaFoldDB" id="K9WKH2"/>
<evidence type="ECO:0000313" key="8">
    <source>
        <dbReference type="Proteomes" id="UP000010471"/>
    </source>
</evidence>
<dbReference type="HAMAP" id="MF_00116">
    <property type="entry name" value="dUTPase_bact"/>
    <property type="match status" value="1"/>
</dbReference>
<dbReference type="GO" id="GO:0000287">
    <property type="term" value="F:magnesium ion binding"/>
    <property type="evidence" value="ECO:0007669"/>
    <property type="project" value="UniProtKB-UniRule"/>
</dbReference>
<evidence type="ECO:0000256" key="3">
    <source>
        <dbReference type="ARBA" id="ARBA00023080"/>
    </source>
</evidence>
<keyword evidence="5" id="KW-0460">Magnesium</keyword>
<dbReference type="UniPathway" id="UPA00610">
    <property type="reaction ID" value="UER00666"/>
</dbReference>
<dbReference type="InterPro" id="IPR008181">
    <property type="entry name" value="dUTPase"/>
</dbReference>
<dbReference type="KEGG" id="mic:Mic7113_4631"/>
<dbReference type="Proteomes" id="UP000010471">
    <property type="component" value="Chromosome"/>
</dbReference>
<feature type="binding site" evidence="5">
    <location>
        <position position="131"/>
    </location>
    <ligand>
        <name>substrate</name>
    </ligand>
</feature>
<dbReference type="eggNOG" id="COG0756">
    <property type="taxonomic scope" value="Bacteria"/>
</dbReference>
<keyword evidence="5" id="KW-0479">Metal-binding</keyword>
<gene>
    <name evidence="5" type="primary">dut</name>
    <name evidence="7" type="ORF">Mic7113_4631</name>
</gene>
<dbReference type="CDD" id="cd07557">
    <property type="entry name" value="trimeric_dUTPase"/>
    <property type="match status" value="1"/>
</dbReference>
<dbReference type="GO" id="GO:0046081">
    <property type="term" value="P:dUTP catabolic process"/>
    <property type="evidence" value="ECO:0007669"/>
    <property type="project" value="InterPro"/>
</dbReference>
<keyword evidence="8" id="KW-1185">Reference proteome</keyword>
<name>K9WKH2_9CYAN</name>
<dbReference type="GO" id="GO:0004170">
    <property type="term" value="F:dUTP diphosphatase activity"/>
    <property type="evidence" value="ECO:0007669"/>
    <property type="project" value="UniProtKB-UniRule"/>
</dbReference>
<organism evidence="7 8">
    <name type="scientific">Allocoleopsis franciscana PCC 7113</name>
    <dbReference type="NCBI Taxonomy" id="1173027"/>
    <lineage>
        <taxon>Bacteria</taxon>
        <taxon>Bacillati</taxon>
        <taxon>Cyanobacteriota</taxon>
        <taxon>Cyanophyceae</taxon>
        <taxon>Coleofasciculales</taxon>
        <taxon>Coleofasciculaceae</taxon>
        <taxon>Allocoleopsis</taxon>
        <taxon>Allocoleopsis franciscana</taxon>
    </lineage>
</organism>
<evidence type="ECO:0000313" key="7">
    <source>
        <dbReference type="EMBL" id="AFZ20311.1"/>
    </source>
</evidence>
<proteinExistence type="inferred from homology"/>
<dbReference type="EMBL" id="CP003630">
    <property type="protein sequence ID" value="AFZ20311.1"/>
    <property type="molecule type" value="Genomic_DNA"/>
</dbReference>
<protein>
    <recommendedName>
        <fullName evidence="5">Deoxyuridine 5'-triphosphate nucleotidohydrolase</fullName>
        <shortName evidence="5">dUTPase</shortName>
        <ecNumber evidence="5">3.6.1.23</ecNumber>
    </recommendedName>
    <alternativeName>
        <fullName evidence="5">dUTP pyrophosphatase</fullName>
    </alternativeName>
</protein>
<dbReference type="NCBIfam" id="NF001862">
    <property type="entry name" value="PRK00601.1"/>
    <property type="match status" value="1"/>
</dbReference>
<evidence type="ECO:0000259" key="6">
    <source>
        <dbReference type="Pfam" id="PF00692"/>
    </source>
</evidence>
<dbReference type="SUPFAM" id="SSF51283">
    <property type="entry name" value="dUTPase-like"/>
    <property type="match status" value="1"/>
</dbReference>
<comment type="pathway">
    <text evidence="5">Pyrimidine metabolism; dUMP biosynthesis; dUMP from dCTP (dUTP route): step 2/2.</text>
</comment>
<comment type="caution">
    <text evidence="5">Lacks conserved residue(s) required for the propagation of feature annotation.</text>
</comment>
<dbReference type="InterPro" id="IPR029054">
    <property type="entry name" value="dUTPase-like"/>
</dbReference>
<dbReference type="InterPro" id="IPR033704">
    <property type="entry name" value="dUTPase_trimeric"/>
</dbReference>
<dbReference type="HOGENOM" id="CLU_068508_1_2_3"/>
<keyword evidence="2 5" id="KW-0378">Hydrolase</keyword>
<dbReference type="STRING" id="1173027.Mic7113_4631"/>
<comment type="similarity">
    <text evidence="1 5">Belongs to the dUTPase family.</text>
</comment>
<dbReference type="EC" id="3.6.1.23" evidence="5"/>
<accession>K9WKH2</accession>
<comment type="catalytic activity">
    <reaction evidence="4 5">
        <text>dUTP + H2O = dUMP + diphosphate + H(+)</text>
        <dbReference type="Rhea" id="RHEA:10248"/>
        <dbReference type="ChEBI" id="CHEBI:15377"/>
        <dbReference type="ChEBI" id="CHEBI:15378"/>
        <dbReference type="ChEBI" id="CHEBI:33019"/>
        <dbReference type="ChEBI" id="CHEBI:61555"/>
        <dbReference type="ChEBI" id="CHEBI:246422"/>
        <dbReference type="EC" id="3.6.1.23"/>
    </reaction>
</comment>
<comment type="cofactor">
    <cofactor evidence="5">
        <name>Mg(2+)</name>
        <dbReference type="ChEBI" id="CHEBI:18420"/>
    </cofactor>
</comment>
<dbReference type="Pfam" id="PF00692">
    <property type="entry name" value="dUTPase"/>
    <property type="match status" value="1"/>
</dbReference>
<feature type="domain" description="dUTPase-like" evidence="6">
    <location>
        <begin position="67"/>
        <end position="197"/>
    </location>
</feature>
<dbReference type="GO" id="GO:0006226">
    <property type="term" value="P:dUMP biosynthetic process"/>
    <property type="evidence" value="ECO:0007669"/>
    <property type="project" value="UniProtKB-UniRule"/>
</dbReference>
<feature type="binding site" evidence="5">
    <location>
        <begin position="118"/>
        <end position="120"/>
    </location>
    <ligand>
        <name>substrate</name>
    </ligand>
</feature>
<evidence type="ECO:0000256" key="5">
    <source>
        <dbReference type="HAMAP-Rule" id="MF_00116"/>
    </source>
</evidence>
<evidence type="ECO:0000256" key="2">
    <source>
        <dbReference type="ARBA" id="ARBA00022801"/>
    </source>
</evidence>
<dbReference type="Gene3D" id="2.70.40.10">
    <property type="match status" value="1"/>
</dbReference>
<evidence type="ECO:0000256" key="4">
    <source>
        <dbReference type="ARBA" id="ARBA00047686"/>
    </source>
</evidence>
<keyword evidence="3 5" id="KW-0546">Nucleotide metabolism</keyword>
<feature type="binding site" evidence="5">
    <location>
        <begin position="135"/>
        <end position="137"/>
    </location>
    <ligand>
        <name>substrate</name>
    </ligand>
</feature>
<comment type="function">
    <text evidence="5">This enzyme is involved in nucleotide metabolism: it produces dUMP, the immediate precursor of thymidine nucleotides and it decreases the intracellular concentration of dUTP so that uracil cannot be incorporated into DNA.</text>
</comment>
<dbReference type="PATRIC" id="fig|1173027.3.peg.5122"/>
<dbReference type="PANTHER" id="PTHR11241:SF0">
    <property type="entry name" value="DEOXYURIDINE 5'-TRIPHOSPHATE NUCLEOTIDOHYDROLASE"/>
    <property type="match status" value="1"/>
</dbReference>
<dbReference type="PANTHER" id="PTHR11241">
    <property type="entry name" value="DEOXYURIDINE 5'-TRIPHOSPHATE NUCLEOTIDOHYDROLASE"/>
    <property type="match status" value="1"/>
</dbReference>
<reference evidence="7 8" key="1">
    <citation type="submission" date="2012-06" db="EMBL/GenBank/DDBJ databases">
        <title>Finished chromosome of genome of Microcoleus sp. PCC 7113.</title>
        <authorList>
            <consortium name="US DOE Joint Genome Institute"/>
            <person name="Gugger M."/>
            <person name="Coursin T."/>
            <person name="Rippka R."/>
            <person name="Tandeau De Marsac N."/>
            <person name="Huntemann M."/>
            <person name="Wei C.-L."/>
            <person name="Han J."/>
            <person name="Detter J.C."/>
            <person name="Han C."/>
            <person name="Tapia R."/>
            <person name="Chen A."/>
            <person name="Kyrpides N."/>
            <person name="Mavromatis K."/>
            <person name="Markowitz V."/>
            <person name="Szeto E."/>
            <person name="Ivanova N."/>
            <person name="Pagani I."/>
            <person name="Pati A."/>
            <person name="Goodwin L."/>
            <person name="Nordberg H.P."/>
            <person name="Cantor M.N."/>
            <person name="Hua S.X."/>
            <person name="Woyke T."/>
            <person name="Kerfeld C.A."/>
        </authorList>
    </citation>
    <scope>NUCLEOTIDE SEQUENCE [LARGE SCALE GENOMIC DNA]</scope>
    <source>
        <strain evidence="7 8">PCC 7113</strain>
    </source>
</reference>